<accession>A0A3N6QFX6</accession>
<evidence type="ECO:0000256" key="1">
    <source>
        <dbReference type="SAM" id="MobiDB-lite"/>
    </source>
</evidence>
<dbReference type="EMBL" id="QGKY02001250">
    <property type="protein sequence ID" value="KAF2561095.1"/>
    <property type="molecule type" value="Genomic_DNA"/>
</dbReference>
<name>A0A3N6QFX6_BRACR</name>
<organism evidence="2">
    <name type="scientific">Brassica cretica</name>
    <name type="common">Mustard</name>
    <dbReference type="NCBI Taxonomy" id="69181"/>
    <lineage>
        <taxon>Eukaryota</taxon>
        <taxon>Viridiplantae</taxon>
        <taxon>Streptophyta</taxon>
        <taxon>Embryophyta</taxon>
        <taxon>Tracheophyta</taxon>
        <taxon>Spermatophyta</taxon>
        <taxon>Magnoliopsida</taxon>
        <taxon>eudicotyledons</taxon>
        <taxon>Gunneridae</taxon>
        <taxon>Pentapetalae</taxon>
        <taxon>rosids</taxon>
        <taxon>malvids</taxon>
        <taxon>Brassicales</taxon>
        <taxon>Brassicaceae</taxon>
        <taxon>Brassiceae</taxon>
        <taxon>Brassica</taxon>
    </lineage>
</organism>
<reference evidence="2" key="1">
    <citation type="submission" date="2019-12" db="EMBL/GenBank/DDBJ databases">
        <title>Genome sequencing and annotation of Brassica cretica.</title>
        <authorList>
            <person name="Studholme D.J."/>
            <person name="Sarris P.F."/>
        </authorList>
    </citation>
    <scope>NUCLEOTIDE SEQUENCE</scope>
    <source>
        <strain evidence="3">PFS-001/15</strain>
        <strain evidence="2">PFS-102/07</strain>
        <tissue evidence="2">Leaf</tissue>
    </source>
</reference>
<feature type="compositionally biased region" description="Basic and acidic residues" evidence="1">
    <location>
        <begin position="43"/>
        <end position="57"/>
    </location>
</feature>
<feature type="compositionally biased region" description="Polar residues" evidence="1">
    <location>
        <begin position="58"/>
        <end position="69"/>
    </location>
</feature>
<feature type="region of interest" description="Disordered" evidence="1">
    <location>
        <begin position="1"/>
        <end position="69"/>
    </location>
</feature>
<evidence type="ECO:0000313" key="3">
    <source>
        <dbReference type="EMBL" id="KAF2599141.1"/>
    </source>
</evidence>
<dbReference type="AlphaFoldDB" id="A0A3N6QFX6"/>
<dbReference type="Proteomes" id="UP000712281">
    <property type="component" value="Unassembled WGS sequence"/>
</dbReference>
<protein>
    <submittedName>
        <fullName evidence="2">Uncharacterized protein</fullName>
    </submittedName>
</protein>
<sequence>MDMEDKGQSFAMAESSRTKANIKELKRSKSGTRLSAPLGIQTKKTECSFGHSDKENRVPSSGLSTYEIN</sequence>
<evidence type="ECO:0000313" key="2">
    <source>
        <dbReference type="EMBL" id="KAF2561095.1"/>
    </source>
</evidence>
<proteinExistence type="predicted"/>
<comment type="caution">
    <text evidence="2">The sequence shown here is derived from an EMBL/GenBank/DDBJ whole genome shotgun (WGS) entry which is preliminary data.</text>
</comment>
<gene>
    <name evidence="3" type="ORF">F2Q68_00009722</name>
    <name evidence="2" type="ORF">F2Q70_00016743</name>
</gene>
<dbReference type="EMBL" id="QGKW02000717">
    <property type="protein sequence ID" value="KAF2599141.1"/>
    <property type="molecule type" value="Genomic_DNA"/>
</dbReference>